<name>A0AA38M4B2_9CUCU</name>
<gene>
    <name evidence="1" type="ORF">Zmor_025696</name>
</gene>
<proteinExistence type="predicted"/>
<accession>A0AA38M4B2</accession>
<keyword evidence="2" id="KW-1185">Reference proteome</keyword>
<evidence type="ECO:0000313" key="1">
    <source>
        <dbReference type="EMBL" id="KAJ3642951.1"/>
    </source>
</evidence>
<dbReference type="AlphaFoldDB" id="A0AA38M4B2"/>
<evidence type="ECO:0000313" key="2">
    <source>
        <dbReference type="Proteomes" id="UP001168821"/>
    </source>
</evidence>
<protein>
    <submittedName>
        <fullName evidence="1">Uncharacterized protein</fullName>
    </submittedName>
</protein>
<reference evidence="1" key="1">
    <citation type="journal article" date="2023" name="G3 (Bethesda)">
        <title>Whole genome assemblies of Zophobas morio and Tenebrio molitor.</title>
        <authorList>
            <person name="Kaur S."/>
            <person name="Stinson S.A."/>
            <person name="diCenzo G.C."/>
        </authorList>
    </citation>
    <scope>NUCLEOTIDE SEQUENCE</scope>
    <source>
        <strain evidence="1">QUZm001</strain>
    </source>
</reference>
<comment type="caution">
    <text evidence="1">The sequence shown here is derived from an EMBL/GenBank/DDBJ whole genome shotgun (WGS) entry which is preliminary data.</text>
</comment>
<sequence length="98" mass="10836">MPLPAGSCCNFLENHNSVLIKGAITREAAENSLVTRRKSLSWGAKHGINRLKLNDRNAAAISARGKFGAGGRKLKNVSERVSYRLRHVHTGCRIQVWI</sequence>
<dbReference type="Proteomes" id="UP001168821">
    <property type="component" value="Unassembled WGS sequence"/>
</dbReference>
<dbReference type="EMBL" id="JALNTZ010000008">
    <property type="protein sequence ID" value="KAJ3642951.1"/>
    <property type="molecule type" value="Genomic_DNA"/>
</dbReference>
<organism evidence="1 2">
    <name type="scientific">Zophobas morio</name>
    <dbReference type="NCBI Taxonomy" id="2755281"/>
    <lineage>
        <taxon>Eukaryota</taxon>
        <taxon>Metazoa</taxon>
        <taxon>Ecdysozoa</taxon>
        <taxon>Arthropoda</taxon>
        <taxon>Hexapoda</taxon>
        <taxon>Insecta</taxon>
        <taxon>Pterygota</taxon>
        <taxon>Neoptera</taxon>
        <taxon>Endopterygota</taxon>
        <taxon>Coleoptera</taxon>
        <taxon>Polyphaga</taxon>
        <taxon>Cucujiformia</taxon>
        <taxon>Tenebrionidae</taxon>
        <taxon>Zophobas</taxon>
    </lineage>
</organism>